<evidence type="ECO:0000256" key="2">
    <source>
        <dbReference type="ARBA" id="ARBA00022448"/>
    </source>
</evidence>
<accession>A0ABT8DPH9</accession>
<dbReference type="RefSeq" id="WP_290358568.1">
    <property type="nucleotide sequence ID" value="NZ_JAUHHC010000002.1"/>
</dbReference>
<organism evidence="6 7">
    <name type="scientific">Roseateles violae</name>
    <dbReference type="NCBI Taxonomy" id="3058042"/>
    <lineage>
        <taxon>Bacteria</taxon>
        <taxon>Pseudomonadati</taxon>
        <taxon>Pseudomonadota</taxon>
        <taxon>Betaproteobacteria</taxon>
        <taxon>Burkholderiales</taxon>
        <taxon>Sphaerotilaceae</taxon>
        <taxon>Roseateles</taxon>
    </lineage>
</organism>
<dbReference type="EMBL" id="JAUHHC010000002">
    <property type="protein sequence ID" value="MDN3920261.1"/>
    <property type="molecule type" value="Genomic_DNA"/>
</dbReference>
<evidence type="ECO:0000313" key="7">
    <source>
        <dbReference type="Proteomes" id="UP001228044"/>
    </source>
</evidence>
<evidence type="ECO:0000259" key="5">
    <source>
        <dbReference type="SMART" id="SM00062"/>
    </source>
</evidence>
<keyword evidence="3 4" id="KW-0732">Signal</keyword>
<dbReference type="Gene3D" id="3.40.190.10">
    <property type="entry name" value="Periplasmic binding protein-like II"/>
    <property type="match status" value="2"/>
</dbReference>
<dbReference type="Proteomes" id="UP001228044">
    <property type="component" value="Unassembled WGS sequence"/>
</dbReference>
<dbReference type="Pfam" id="PF00497">
    <property type="entry name" value="SBP_bac_3"/>
    <property type="match status" value="1"/>
</dbReference>
<dbReference type="CDD" id="cd13688">
    <property type="entry name" value="PBP2_GltI_DEBP"/>
    <property type="match status" value="1"/>
</dbReference>
<gene>
    <name evidence="6" type="ORF">QWJ38_08220</name>
</gene>
<reference evidence="6 7" key="1">
    <citation type="submission" date="2023-06" db="EMBL/GenBank/DDBJ databases">
        <title>Pelomonas sp. PFR6 16S ribosomal RNA gene Genome sequencing and assembly.</title>
        <authorList>
            <person name="Woo H."/>
        </authorList>
    </citation>
    <scope>NUCLEOTIDE SEQUENCE [LARGE SCALE GENOMIC DNA]</scope>
    <source>
        <strain evidence="6 7">PFR6</strain>
    </source>
</reference>
<evidence type="ECO:0000256" key="1">
    <source>
        <dbReference type="ARBA" id="ARBA00010333"/>
    </source>
</evidence>
<dbReference type="SUPFAM" id="SSF53850">
    <property type="entry name" value="Periplasmic binding protein-like II"/>
    <property type="match status" value="1"/>
</dbReference>
<dbReference type="SMART" id="SM00062">
    <property type="entry name" value="PBPb"/>
    <property type="match status" value="1"/>
</dbReference>
<feature type="signal peptide" evidence="4">
    <location>
        <begin position="1"/>
        <end position="24"/>
    </location>
</feature>
<keyword evidence="2" id="KW-0813">Transport</keyword>
<evidence type="ECO:0000256" key="4">
    <source>
        <dbReference type="SAM" id="SignalP"/>
    </source>
</evidence>
<proteinExistence type="inferred from homology"/>
<dbReference type="PANTHER" id="PTHR30085:SF2">
    <property type="entry name" value="GLUTAMATE_ASPARTATE IMPORT SOLUTE-BINDING PROTEIN"/>
    <property type="match status" value="1"/>
</dbReference>
<feature type="chain" id="PRO_5046665866" evidence="4">
    <location>
        <begin position="25"/>
        <end position="293"/>
    </location>
</feature>
<dbReference type="InterPro" id="IPR051455">
    <property type="entry name" value="Bact_solute-bind_prot3"/>
</dbReference>
<dbReference type="PANTHER" id="PTHR30085">
    <property type="entry name" value="AMINO ACID ABC TRANSPORTER PERMEASE"/>
    <property type="match status" value="1"/>
</dbReference>
<evidence type="ECO:0000313" key="6">
    <source>
        <dbReference type="EMBL" id="MDN3920261.1"/>
    </source>
</evidence>
<dbReference type="InterPro" id="IPR001638">
    <property type="entry name" value="Solute-binding_3/MltF_N"/>
</dbReference>
<protein>
    <submittedName>
        <fullName evidence="6">Amino acid ABC transporter substrate-binding protein</fullName>
    </submittedName>
</protein>
<name>A0ABT8DPH9_9BURK</name>
<keyword evidence="7" id="KW-1185">Reference proteome</keyword>
<feature type="domain" description="Solute-binding protein family 3/N-terminal" evidence="5">
    <location>
        <begin position="43"/>
        <end position="275"/>
    </location>
</feature>
<sequence>MMTSRFRILLTTTTLCLAPVLALAQMASAPFDGRLKKIHDSKTISIAYRTDALPFSFEDADKKPAGYTVDLCRSVVGVIERQLGVAPLQVKWVPVTSQNRFSTVASGQADMECGASTVTLGRLKEVSFSSLTFVDGTGLLVRGSTAGNSLIDLANKKIGVIAGTSNERALAEALKAKVVSANVVALKSREEGLQQLEAGAIDAFAGDRVLLIGLAAKSKEPGSLALLGDALSFEPYAIALPRGDWAMQQAVNAALSQLYRSSTLGEIYGRWFASLGRPSPILEVAYGLGRLPE</sequence>
<evidence type="ECO:0000256" key="3">
    <source>
        <dbReference type="ARBA" id="ARBA00022729"/>
    </source>
</evidence>
<comment type="caution">
    <text evidence="6">The sequence shown here is derived from an EMBL/GenBank/DDBJ whole genome shotgun (WGS) entry which is preliminary data.</text>
</comment>
<comment type="similarity">
    <text evidence="1">Belongs to the bacterial solute-binding protein 3 family.</text>
</comment>